<dbReference type="Proteomes" id="UP000190675">
    <property type="component" value="Chromosome I"/>
</dbReference>
<dbReference type="EMBL" id="LT670818">
    <property type="protein sequence ID" value="SHH19972.1"/>
    <property type="molecule type" value="Genomic_DNA"/>
</dbReference>
<evidence type="ECO:0000313" key="3">
    <source>
        <dbReference type="Proteomes" id="UP000190675"/>
    </source>
</evidence>
<dbReference type="AlphaFoldDB" id="A0A1M5R0T6"/>
<gene>
    <name evidence="2" type="ORF">SAMN05444169_6281</name>
</gene>
<evidence type="ECO:0000313" key="2">
    <source>
        <dbReference type="EMBL" id="SHH19972.1"/>
    </source>
</evidence>
<name>A0A1M5R0T6_9BRAD</name>
<evidence type="ECO:0000256" key="1">
    <source>
        <dbReference type="SAM" id="MobiDB-lite"/>
    </source>
</evidence>
<proteinExistence type="predicted"/>
<accession>A0A1M5R0T6</accession>
<feature type="compositionally biased region" description="Basic and acidic residues" evidence="1">
    <location>
        <begin position="116"/>
        <end position="129"/>
    </location>
</feature>
<protein>
    <submittedName>
        <fullName evidence="2">Uncharacterized protein</fullName>
    </submittedName>
</protein>
<dbReference type="RefSeq" id="WP_079569244.1">
    <property type="nucleotide sequence ID" value="NZ_LT670818.1"/>
</dbReference>
<feature type="region of interest" description="Disordered" evidence="1">
    <location>
        <begin position="108"/>
        <end position="129"/>
    </location>
</feature>
<reference evidence="2 3" key="1">
    <citation type="submission" date="2016-11" db="EMBL/GenBank/DDBJ databases">
        <authorList>
            <person name="Jaros S."/>
            <person name="Januszkiewicz K."/>
            <person name="Wedrychowicz H."/>
        </authorList>
    </citation>
    <scope>NUCLEOTIDE SEQUENCE [LARGE SCALE GENOMIC DNA]</scope>
    <source>
        <strain evidence="2 3">GAS242</strain>
    </source>
</reference>
<sequence length="129" mass="14383">MFDAIRAAGLKLRLEADPEQLEKMQKQIAENCRPRQANQARMSNQANIDQRTVGRVLIYLTTKRGGLARLRAAVKEARSNWARHAARAQHAKAKQHFGNISFIGAVRTLPPPENRTALDSRAEEEATAA</sequence>
<organism evidence="2 3">
    <name type="scientific">Bradyrhizobium erythrophlei</name>
    <dbReference type="NCBI Taxonomy" id="1437360"/>
    <lineage>
        <taxon>Bacteria</taxon>
        <taxon>Pseudomonadati</taxon>
        <taxon>Pseudomonadota</taxon>
        <taxon>Alphaproteobacteria</taxon>
        <taxon>Hyphomicrobiales</taxon>
        <taxon>Nitrobacteraceae</taxon>
        <taxon>Bradyrhizobium</taxon>
    </lineage>
</organism>
<dbReference type="OrthoDB" id="8256487at2"/>